<organism evidence="1 2">
    <name type="scientific">Multifurca ochricompacta</name>
    <dbReference type="NCBI Taxonomy" id="376703"/>
    <lineage>
        <taxon>Eukaryota</taxon>
        <taxon>Fungi</taxon>
        <taxon>Dikarya</taxon>
        <taxon>Basidiomycota</taxon>
        <taxon>Agaricomycotina</taxon>
        <taxon>Agaricomycetes</taxon>
        <taxon>Russulales</taxon>
        <taxon>Russulaceae</taxon>
        <taxon>Multifurca</taxon>
    </lineage>
</organism>
<comment type="caution">
    <text evidence="1">The sequence shown here is derived from an EMBL/GenBank/DDBJ whole genome shotgun (WGS) entry which is preliminary data.</text>
</comment>
<protein>
    <recommendedName>
        <fullName evidence="3">Reverse transcriptase zinc-binding domain-containing protein</fullName>
    </recommendedName>
</protein>
<accession>A0AAD4MB76</accession>
<proteinExistence type="predicted"/>
<reference evidence="1" key="1">
    <citation type="journal article" date="2022" name="New Phytol.">
        <title>Evolutionary transition to the ectomycorrhizal habit in the genomes of a hyperdiverse lineage of mushroom-forming fungi.</title>
        <authorList>
            <person name="Looney B."/>
            <person name="Miyauchi S."/>
            <person name="Morin E."/>
            <person name="Drula E."/>
            <person name="Courty P.E."/>
            <person name="Kohler A."/>
            <person name="Kuo A."/>
            <person name="LaButti K."/>
            <person name="Pangilinan J."/>
            <person name="Lipzen A."/>
            <person name="Riley R."/>
            <person name="Andreopoulos W."/>
            <person name="He G."/>
            <person name="Johnson J."/>
            <person name="Nolan M."/>
            <person name="Tritt A."/>
            <person name="Barry K.W."/>
            <person name="Grigoriev I.V."/>
            <person name="Nagy L.G."/>
            <person name="Hibbett D."/>
            <person name="Henrissat B."/>
            <person name="Matheny P.B."/>
            <person name="Labbe J."/>
            <person name="Martin F.M."/>
        </authorList>
    </citation>
    <scope>NUCLEOTIDE SEQUENCE</scope>
    <source>
        <strain evidence="1">BPL690</strain>
    </source>
</reference>
<dbReference type="AlphaFoldDB" id="A0AAD4MB76"/>
<sequence length="116" mass="13033">MRLATGHAFISEYHERFFPTHPVSACTCPCDDSTLATFVHVLVECPLYAQARATWMLTIWMTLRSPKSSIAADTSVTYWSSSRKRGPSSSPFPRAGLASLIELVGWWTRTYSYIVP</sequence>
<keyword evidence="2" id="KW-1185">Reference proteome</keyword>
<dbReference type="EMBL" id="WTXG01000002">
    <property type="protein sequence ID" value="KAI0306850.1"/>
    <property type="molecule type" value="Genomic_DNA"/>
</dbReference>
<name>A0AAD4MB76_9AGAM</name>
<gene>
    <name evidence="1" type="ORF">B0F90DRAFT_481042</name>
</gene>
<dbReference type="Proteomes" id="UP001203297">
    <property type="component" value="Unassembled WGS sequence"/>
</dbReference>
<evidence type="ECO:0000313" key="2">
    <source>
        <dbReference type="Proteomes" id="UP001203297"/>
    </source>
</evidence>
<evidence type="ECO:0000313" key="1">
    <source>
        <dbReference type="EMBL" id="KAI0306850.1"/>
    </source>
</evidence>
<evidence type="ECO:0008006" key="3">
    <source>
        <dbReference type="Google" id="ProtNLM"/>
    </source>
</evidence>